<keyword evidence="3" id="KW-1185">Reference proteome</keyword>
<keyword evidence="1" id="KW-1133">Transmembrane helix</keyword>
<name>A0ABX2ZTV6_9BACI</name>
<comment type="caution">
    <text evidence="2">The sequence shown here is derived from an EMBL/GenBank/DDBJ whole genome shotgun (WGS) entry which is preliminary data.</text>
</comment>
<feature type="transmembrane region" description="Helical" evidence="1">
    <location>
        <begin position="27"/>
        <end position="45"/>
    </location>
</feature>
<dbReference type="Proteomes" id="UP000094580">
    <property type="component" value="Unassembled WGS sequence"/>
</dbReference>
<sequence length="99" mass="11907">MEIFITVIVLALLFSFLNERKFKIKEFIINVVIYSVLYFLVRFIGNYLHKHVHFSIPLVDRIPEVFKVWFGGLLFFILCCGYSIKGWREFNKQKKNEIK</sequence>
<feature type="transmembrane region" description="Helical" evidence="1">
    <location>
        <begin position="66"/>
        <end position="84"/>
    </location>
</feature>
<evidence type="ECO:0000256" key="1">
    <source>
        <dbReference type="SAM" id="Phobius"/>
    </source>
</evidence>
<keyword evidence="1" id="KW-0472">Membrane</keyword>
<evidence type="ECO:0000313" key="2">
    <source>
        <dbReference type="EMBL" id="ODG93230.1"/>
    </source>
</evidence>
<evidence type="ECO:0000313" key="3">
    <source>
        <dbReference type="Proteomes" id="UP000094580"/>
    </source>
</evidence>
<dbReference type="RefSeq" id="WP_069032308.1">
    <property type="nucleotide sequence ID" value="NZ_MDKC01000002.1"/>
</dbReference>
<proteinExistence type="predicted"/>
<accession>A0ABX2ZTV6</accession>
<keyword evidence="1" id="KW-0812">Transmembrane</keyword>
<protein>
    <submittedName>
        <fullName evidence="2">Uncharacterized protein</fullName>
    </submittedName>
</protein>
<gene>
    <name evidence="2" type="ORF">BED47_02790</name>
</gene>
<reference evidence="2 3" key="1">
    <citation type="submission" date="2016-07" db="EMBL/GenBank/DDBJ databases">
        <authorList>
            <person name="Townsley L."/>
            <person name="Shank E.A."/>
        </authorList>
    </citation>
    <scope>NUCLEOTIDE SEQUENCE [LARGE SCALE GENOMIC DNA]</scope>
    <source>
        <strain evidence="2 3">CH01</strain>
    </source>
</reference>
<dbReference type="EMBL" id="MDKC01000002">
    <property type="protein sequence ID" value="ODG93230.1"/>
    <property type="molecule type" value="Genomic_DNA"/>
</dbReference>
<organism evidence="2 3">
    <name type="scientific">Gottfriedia luciferensis</name>
    <dbReference type="NCBI Taxonomy" id="178774"/>
    <lineage>
        <taxon>Bacteria</taxon>
        <taxon>Bacillati</taxon>
        <taxon>Bacillota</taxon>
        <taxon>Bacilli</taxon>
        <taxon>Bacillales</taxon>
        <taxon>Bacillaceae</taxon>
        <taxon>Gottfriedia</taxon>
    </lineage>
</organism>